<accession>T1BIE8</accession>
<feature type="transmembrane region" description="Helical" evidence="2">
    <location>
        <begin position="6"/>
        <end position="26"/>
    </location>
</feature>
<organism evidence="4">
    <name type="scientific">mine drainage metagenome</name>
    <dbReference type="NCBI Taxonomy" id="410659"/>
    <lineage>
        <taxon>unclassified sequences</taxon>
        <taxon>metagenomes</taxon>
        <taxon>ecological metagenomes</taxon>
    </lineage>
</organism>
<sequence length="88" mass="9770">MDYTGLIVGVVIALFVLLVLLARMIYTIQPYQQGIVTLLGSYKRIINPGFNIISPLATVLKIDLRTQVLEVPRQEVITKDNSPTNVDA</sequence>
<dbReference type="Gene3D" id="3.30.479.30">
    <property type="entry name" value="Band 7 domain"/>
    <property type="match status" value="1"/>
</dbReference>
<comment type="caution">
    <text evidence="4">The sequence shown here is derived from an EMBL/GenBank/DDBJ whole genome shotgun (WGS) entry which is preliminary data.</text>
</comment>
<keyword evidence="2" id="KW-0812">Transmembrane</keyword>
<dbReference type="InterPro" id="IPR036013">
    <property type="entry name" value="Band_7/SPFH_dom_sf"/>
</dbReference>
<evidence type="ECO:0000256" key="2">
    <source>
        <dbReference type="SAM" id="Phobius"/>
    </source>
</evidence>
<dbReference type="InterPro" id="IPR001107">
    <property type="entry name" value="Band_7"/>
</dbReference>
<reference evidence="4" key="1">
    <citation type="submission" date="2013-08" db="EMBL/GenBank/DDBJ databases">
        <authorList>
            <person name="Mendez C."/>
            <person name="Richter M."/>
            <person name="Ferrer M."/>
            <person name="Sanchez J."/>
        </authorList>
    </citation>
    <scope>NUCLEOTIDE SEQUENCE</scope>
</reference>
<feature type="domain" description="Band 7" evidence="3">
    <location>
        <begin position="27"/>
        <end position="88"/>
    </location>
</feature>
<dbReference type="InterPro" id="IPR043202">
    <property type="entry name" value="Band-7_stomatin-like"/>
</dbReference>
<evidence type="ECO:0000313" key="4">
    <source>
        <dbReference type="EMBL" id="EQD52894.1"/>
    </source>
</evidence>
<dbReference type="SUPFAM" id="SSF117892">
    <property type="entry name" value="Band 7/SPFH domain"/>
    <property type="match status" value="1"/>
</dbReference>
<dbReference type="PANTHER" id="PTHR10264:SF19">
    <property type="entry name" value="AT06885P-RELATED"/>
    <property type="match status" value="1"/>
</dbReference>
<gene>
    <name evidence="4" type="ORF">B1B_10498</name>
</gene>
<reference evidence="4" key="2">
    <citation type="journal article" date="2014" name="ISME J.">
        <title>Microbial stratification in low pH oxic and suboxic macroscopic growths along an acid mine drainage.</title>
        <authorList>
            <person name="Mendez-Garcia C."/>
            <person name="Mesa V."/>
            <person name="Sprenger R.R."/>
            <person name="Richter M."/>
            <person name="Diez M.S."/>
            <person name="Solano J."/>
            <person name="Bargiela R."/>
            <person name="Golyshina O.V."/>
            <person name="Manteca A."/>
            <person name="Ramos J.L."/>
            <person name="Gallego J.R."/>
            <person name="Llorente I."/>
            <person name="Martins Dos Santos V.A."/>
            <person name="Jensen O.N."/>
            <person name="Pelaez A.I."/>
            <person name="Sanchez J."/>
            <person name="Ferrer M."/>
        </authorList>
    </citation>
    <scope>NUCLEOTIDE SEQUENCE</scope>
</reference>
<keyword evidence="2" id="KW-1133">Transmembrane helix</keyword>
<name>T1BIE8_9ZZZZ</name>
<feature type="non-terminal residue" evidence="4">
    <location>
        <position position="88"/>
    </location>
</feature>
<evidence type="ECO:0000256" key="1">
    <source>
        <dbReference type="ARBA" id="ARBA00008164"/>
    </source>
</evidence>
<evidence type="ECO:0000259" key="3">
    <source>
        <dbReference type="Pfam" id="PF01145"/>
    </source>
</evidence>
<comment type="similarity">
    <text evidence="1">Belongs to the band 7/mec-2 family.</text>
</comment>
<proteinExistence type="inferred from homology"/>
<keyword evidence="2" id="KW-0472">Membrane</keyword>
<dbReference type="GO" id="GO:0005886">
    <property type="term" value="C:plasma membrane"/>
    <property type="evidence" value="ECO:0007669"/>
    <property type="project" value="InterPro"/>
</dbReference>
<dbReference type="Pfam" id="PF01145">
    <property type="entry name" value="Band_7"/>
    <property type="match status" value="1"/>
</dbReference>
<dbReference type="EMBL" id="AUZY01006880">
    <property type="protein sequence ID" value="EQD52894.1"/>
    <property type="molecule type" value="Genomic_DNA"/>
</dbReference>
<protein>
    <submittedName>
        <fullName evidence="4">Band 7 protein</fullName>
    </submittedName>
</protein>
<dbReference type="AlphaFoldDB" id="T1BIE8"/>
<dbReference type="PANTHER" id="PTHR10264">
    <property type="entry name" value="BAND 7 PROTEIN-RELATED"/>
    <property type="match status" value="1"/>
</dbReference>